<keyword evidence="3" id="KW-1185">Reference proteome</keyword>
<evidence type="ECO:0000256" key="1">
    <source>
        <dbReference type="HAMAP-Rule" id="MF_00598"/>
    </source>
</evidence>
<accession>A0ABT5V320</accession>
<dbReference type="Pfam" id="PF04361">
    <property type="entry name" value="DUF494"/>
    <property type="match status" value="1"/>
</dbReference>
<gene>
    <name evidence="1" type="primary">smg</name>
    <name evidence="2" type="ORF">PUN32_12125</name>
</gene>
<dbReference type="EMBL" id="JARBFT010000014">
    <property type="protein sequence ID" value="MDE1515761.1"/>
    <property type="molecule type" value="Genomic_DNA"/>
</dbReference>
<name>A0ABT5V320_9VIBR</name>
<comment type="caution">
    <text evidence="2">The sequence shown here is derived from an EMBL/GenBank/DDBJ whole genome shotgun (WGS) entry which is preliminary data.</text>
</comment>
<proteinExistence type="inferred from homology"/>
<evidence type="ECO:0000313" key="2">
    <source>
        <dbReference type="EMBL" id="MDE1515761.1"/>
    </source>
</evidence>
<protein>
    <recommendedName>
        <fullName evidence="1">Protein Smg homolog</fullName>
    </recommendedName>
</protein>
<organism evidence="2 3">
    <name type="scientific">Vibrio chanodichtyis</name>
    <dbReference type="NCBI Taxonomy" id="3027932"/>
    <lineage>
        <taxon>Bacteria</taxon>
        <taxon>Pseudomonadati</taxon>
        <taxon>Pseudomonadota</taxon>
        <taxon>Gammaproteobacteria</taxon>
        <taxon>Vibrionales</taxon>
        <taxon>Vibrionaceae</taxon>
        <taxon>Vibrio</taxon>
    </lineage>
</organism>
<comment type="similarity">
    <text evidence="1">Belongs to the Smg family.</text>
</comment>
<sequence>MMMDILMYLFETYIHSDAELQVDQDHLEDELLRAGFHQQDIYKALHWLEDLAALQQTDAQTAIAKSAPTSMRIYAAEEIERLDLESRGFLLFLEHINVLTAETREMVIDRVMGLETDEFELEDLKWIILMVLFNVPGNENAYTLMEELLYSQEQGVLH</sequence>
<dbReference type="HAMAP" id="MF_00598">
    <property type="entry name" value="Smg"/>
    <property type="match status" value="1"/>
</dbReference>
<dbReference type="PANTHER" id="PTHR38692">
    <property type="entry name" value="PROTEIN SMG"/>
    <property type="match status" value="1"/>
</dbReference>
<evidence type="ECO:0000313" key="3">
    <source>
        <dbReference type="Proteomes" id="UP001216189"/>
    </source>
</evidence>
<dbReference type="NCBIfam" id="NF002897">
    <property type="entry name" value="PRK03430.1"/>
    <property type="match status" value="1"/>
</dbReference>
<dbReference type="PANTHER" id="PTHR38692:SF1">
    <property type="entry name" value="PROTEIN SMG"/>
    <property type="match status" value="1"/>
</dbReference>
<dbReference type="InterPro" id="IPR007456">
    <property type="entry name" value="Smg"/>
</dbReference>
<dbReference type="Proteomes" id="UP001216189">
    <property type="component" value="Unassembled WGS sequence"/>
</dbReference>
<reference evidence="2 3" key="1">
    <citation type="submission" date="2023-02" db="EMBL/GenBank/DDBJ databases">
        <title>Vibrio intestini sp. nov., a close relative of Vibrio cholerae isolated from the intestine of Healthy Culter dabryi.</title>
        <authorList>
            <person name="Wu N."/>
        </authorList>
    </citation>
    <scope>NUCLEOTIDE SEQUENCE [LARGE SCALE GENOMIC DNA]</scope>
    <source>
        <strain evidence="2 3">DSL-7</strain>
    </source>
</reference>
<dbReference type="RefSeq" id="WP_274723452.1">
    <property type="nucleotide sequence ID" value="NZ_JARBFT010000014.1"/>
</dbReference>